<keyword evidence="7" id="KW-0479">Metal-binding</keyword>
<keyword evidence="13" id="KW-0326">Glycosidase</keyword>
<evidence type="ECO:0000313" key="16">
    <source>
        <dbReference type="EMBL" id="SVE54525.1"/>
    </source>
</evidence>
<dbReference type="GO" id="GO:0000701">
    <property type="term" value="F:purine-specific mismatch base pair DNA N-glycosylase activity"/>
    <property type="evidence" value="ECO:0007669"/>
    <property type="project" value="UniProtKB-EC"/>
</dbReference>
<evidence type="ECO:0000259" key="15">
    <source>
        <dbReference type="SMART" id="SM00478"/>
    </source>
</evidence>
<dbReference type="EC" id="3.2.2.31" evidence="4"/>
<evidence type="ECO:0000256" key="2">
    <source>
        <dbReference type="ARBA" id="ARBA00001966"/>
    </source>
</evidence>
<dbReference type="InterPro" id="IPR011257">
    <property type="entry name" value="DNA_glycosylase"/>
</dbReference>
<keyword evidence="8" id="KW-0227">DNA damage</keyword>
<dbReference type="Gene3D" id="1.10.1670.10">
    <property type="entry name" value="Helix-hairpin-Helix base-excision DNA repair enzymes (C-terminal)"/>
    <property type="match status" value="1"/>
</dbReference>
<dbReference type="GO" id="GO:0051539">
    <property type="term" value="F:4 iron, 4 sulfur cluster binding"/>
    <property type="evidence" value="ECO:0007669"/>
    <property type="project" value="UniProtKB-KW"/>
</dbReference>
<comment type="catalytic activity">
    <reaction evidence="1">
        <text>Hydrolyzes free adenine bases from 7,8-dihydro-8-oxoguanine:adenine mismatched double-stranded DNA, leaving an apurinic site.</text>
        <dbReference type="EC" id="3.2.2.31"/>
    </reaction>
</comment>
<dbReference type="AlphaFoldDB" id="A0A383EDW1"/>
<dbReference type="GO" id="GO:0006298">
    <property type="term" value="P:mismatch repair"/>
    <property type="evidence" value="ECO:0007669"/>
    <property type="project" value="TreeGrafter"/>
</dbReference>
<dbReference type="Pfam" id="PF00730">
    <property type="entry name" value="HhH-GPD"/>
    <property type="match status" value="1"/>
</dbReference>
<evidence type="ECO:0000256" key="4">
    <source>
        <dbReference type="ARBA" id="ARBA00012045"/>
    </source>
</evidence>
<feature type="non-terminal residue" evidence="16">
    <location>
        <position position="211"/>
    </location>
</feature>
<organism evidence="16">
    <name type="scientific">marine metagenome</name>
    <dbReference type="NCBI Taxonomy" id="408172"/>
    <lineage>
        <taxon>unclassified sequences</taxon>
        <taxon>metagenomes</taxon>
        <taxon>ecological metagenomes</taxon>
    </lineage>
</organism>
<dbReference type="GO" id="GO:0034039">
    <property type="term" value="F:8-oxo-7,8-dihydroguanine DNA N-glycosylase activity"/>
    <property type="evidence" value="ECO:0007669"/>
    <property type="project" value="TreeGrafter"/>
</dbReference>
<dbReference type="GO" id="GO:0032357">
    <property type="term" value="F:oxidized purine DNA binding"/>
    <property type="evidence" value="ECO:0007669"/>
    <property type="project" value="TreeGrafter"/>
</dbReference>
<dbReference type="InterPro" id="IPR023170">
    <property type="entry name" value="HhH_base_excis_C"/>
</dbReference>
<keyword evidence="10" id="KW-0408">Iron</keyword>
<dbReference type="SMART" id="SM00478">
    <property type="entry name" value="ENDO3c"/>
    <property type="match status" value="1"/>
</dbReference>
<evidence type="ECO:0000256" key="6">
    <source>
        <dbReference type="ARBA" id="ARBA00022485"/>
    </source>
</evidence>
<evidence type="ECO:0000256" key="9">
    <source>
        <dbReference type="ARBA" id="ARBA00022801"/>
    </source>
</evidence>
<sequence length="211" mass="24547">VFDGPPSTFERLDFYPTRKMSPSKKSAKIREPSFAKNMQAIRRSLLEWFRKQKRELPWRKTENSYQILVSEIMLQQTQVKKVIPYYRRWIESFPTVHKLASAEESQVLKHWEGLGYYSRAKNLKQLAEIIVTKFDGMVPETMEDLIRLPGIGRYTAGAILSIAFGLKVPVLDGNVKRVLSRLFRMNENGNNRESENRLWSKAGELVPEKNA</sequence>
<dbReference type="FunFam" id="1.10.340.30:FF:000002">
    <property type="entry name" value="Adenine DNA glycosylase"/>
    <property type="match status" value="1"/>
</dbReference>
<dbReference type="Pfam" id="PF00633">
    <property type="entry name" value="HHH"/>
    <property type="match status" value="1"/>
</dbReference>
<reference evidence="16" key="1">
    <citation type="submission" date="2018-05" db="EMBL/GenBank/DDBJ databases">
        <authorList>
            <person name="Lanie J.A."/>
            <person name="Ng W.-L."/>
            <person name="Kazmierczak K.M."/>
            <person name="Andrzejewski T.M."/>
            <person name="Davidsen T.M."/>
            <person name="Wayne K.J."/>
            <person name="Tettelin H."/>
            <person name="Glass J.I."/>
            <person name="Rusch D."/>
            <person name="Podicherti R."/>
            <person name="Tsui H.-C.T."/>
            <person name="Winkler M.E."/>
        </authorList>
    </citation>
    <scope>NUCLEOTIDE SEQUENCE</scope>
</reference>
<evidence type="ECO:0000256" key="12">
    <source>
        <dbReference type="ARBA" id="ARBA00023204"/>
    </source>
</evidence>
<dbReference type="InterPro" id="IPR003265">
    <property type="entry name" value="HhH-GPD_domain"/>
</dbReference>
<dbReference type="PANTHER" id="PTHR42944:SF1">
    <property type="entry name" value="ADENINE DNA GLYCOSYLASE"/>
    <property type="match status" value="1"/>
</dbReference>
<dbReference type="InterPro" id="IPR004036">
    <property type="entry name" value="Endonuclease-III-like_CS2"/>
</dbReference>
<dbReference type="GO" id="GO:0035485">
    <property type="term" value="F:adenine/guanine mispair binding"/>
    <property type="evidence" value="ECO:0007669"/>
    <property type="project" value="TreeGrafter"/>
</dbReference>
<dbReference type="GO" id="GO:0006284">
    <property type="term" value="P:base-excision repair"/>
    <property type="evidence" value="ECO:0007669"/>
    <property type="project" value="InterPro"/>
</dbReference>
<evidence type="ECO:0000256" key="14">
    <source>
        <dbReference type="SAM" id="MobiDB-lite"/>
    </source>
</evidence>
<evidence type="ECO:0000256" key="3">
    <source>
        <dbReference type="ARBA" id="ARBA00008343"/>
    </source>
</evidence>
<dbReference type="GO" id="GO:0046872">
    <property type="term" value="F:metal ion binding"/>
    <property type="evidence" value="ECO:0007669"/>
    <property type="project" value="UniProtKB-KW"/>
</dbReference>
<dbReference type="EMBL" id="UINC01224763">
    <property type="protein sequence ID" value="SVE54525.1"/>
    <property type="molecule type" value="Genomic_DNA"/>
</dbReference>
<dbReference type="PROSITE" id="PS01155">
    <property type="entry name" value="ENDONUCLEASE_III_2"/>
    <property type="match status" value="1"/>
</dbReference>
<dbReference type="CDD" id="cd00056">
    <property type="entry name" value="ENDO3c"/>
    <property type="match status" value="1"/>
</dbReference>
<feature type="region of interest" description="Disordered" evidence="14">
    <location>
        <begin position="190"/>
        <end position="211"/>
    </location>
</feature>
<gene>
    <name evidence="16" type="ORF">METZ01_LOCUS507379</name>
</gene>
<proteinExistence type="inferred from homology"/>
<evidence type="ECO:0000256" key="1">
    <source>
        <dbReference type="ARBA" id="ARBA00000843"/>
    </source>
</evidence>
<keyword evidence="9" id="KW-0378">Hydrolase</keyword>
<name>A0A383EDW1_9ZZZZ</name>
<evidence type="ECO:0000256" key="5">
    <source>
        <dbReference type="ARBA" id="ARBA00022023"/>
    </source>
</evidence>
<keyword evidence="12" id="KW-0234">DNA repair</keyword>
<dbReference type="InterPro" id="IPR044298">
    <property type="entry name" value="MIG/MutY"/>
</dbReference>
<feature type="non-terminal residue" evidence="16">
    <location>
        <position position="1"/>
    </location>
</feature>
<dbReference type="SUPFAM" id="SSF48150">
    <property type="entry name" value="DNA-glycosylase"/>
    <property type="match status" value="1"/>
</dbReference>
<comment type="cofactor">
    <cofactor evidence="2">
        <name>[4Fe-4S] cluster</name>
        <dbReference type="ChEBI" id="CHEBI:49883"/>
    </cofactor>
</comment>
<dbReference type="PANTHER" id="PTHR42944">
    <property type="entry name" value="ADENINE DNA GLYCOSYLASE"/>
    <property type="match status" value="1"/>
</dbReference>
<dbReference type="Gene3D" id="1.10.340.30">
    <property type="entry name" value="Hypothetical protein, domain 2"/>
    <property type="match status" value="1"/>
</dbReference>
<evidence type="ECO:0000256" key="8">
    <source>
        <dbReference type="ARBA" id="ARBA00022763"/>
    </source>
</evidence>
<feature type="domain" description="HhH-GPD" evidence="15">
    <location>
        <begin position="73"/>
        <end position="209"/>
    </location>
</feature>
<evidence type="ECO:0000256" key="11">
    <source>
        <dbReference type="ARBA" id="ARBA00023014"/>
    </source>
</evidence>
<dbReference type="InterPro" id="IPR000445">
    <property type="entry name" value="HhH_motif"/>
</dbReference>
<evidence type="ECO:0000256" key="7">
    <source>
        <dbReference type="ARBA" id="ARBA00022723"/>
    </source>
</evidence>
<comment type="similarity">
    <text evidence="3">Belongs to the Nth/MutY family.</text>
</comment>
<evidence type="ECO:0000256" key="13">
    <source>
        <dbReference type="ARBA" id="ARBA00023295"/>
    </source>
</evidence>
<keyword evidence="6" id="KW-0004">4Fe-4S</keyword>
<accession>A0A383EDW1</accession>
<evidence type="ECO:0000256" key="10">
    <source>
        <dbReference type="ARBA" id="ARBA00023004"/>
    </source>
</evidence>
<protein>
    <recommendedName>
        <fullName evidence="5">Adenine DNA glycosylase</fullName>
        <ecNumber evidence="4">3.2.2.31</ecNumber>
    </recommendedName>
</protein>
<keyword evidence="11" id="KW-0411">Iron-sulfur</keyword>